<reference evidence="1 2" key="1">
    <citation type="submission" date="2019-04" db="EMBL/GenBank/DDBJ databases">
        <title>An improved genome assembly and genetic linkage map for asparagus bean, Vigna unguiculata ssp. sesquipedialis.</title>
        <authorList>
            <person name="Xia Q."/>
            <person name="Zhang R."/>
            <person name="Dong Y."/>
        </authorList>
    </citation>
    <scope>NUCLEOTIDE SEQUENCE [LARGE SCALE GENOMIC DNA]</scope>
    <source>
        <tissue evidence="1">Leaf</tissue>
    </source>
</reference>
<organism evidence="1 2">
    <name type="scientific">Vigna unguiculata</name>
    <name type="common">Cowpea</name>
    <dbReference type="NCBI Taxonomy" id="3917"/>
    <lineage>
        <taxon>Eukaryota</taxon>
        <taxon>Viridiplantae</taxon>
        <taxon>Streptophyta</taxon>
        <taxon>Embryophyta</taxon>
        <taxon>Tracheophyta</taxon>
        <taxon>Spermatophyta</taxon>
        <taxon>Magnoliopsida</taxon>
        <taxon>eudicotyledons</taxon>
        <taxon>Gunneridae</taxon>
        <taxon>Pentapetalae</taxon>
        <taxon>rosids</taxon>
        <taxon>fabids</taxon>
        <taxon>Fabales</taxon>
        <taxon>Fabaceae</taxon>
        <taxon>Papilionoideae</taxon>
        <taxon>50 kb inversion clade</taxon>
        <taxon>NPAAA clade</taxon>
        <taxon>indigoferoid/millettioid clade</taxon>
        <taxon>Phaseoleae</taxon>
        <taxon>Vigna</taxon>
    </lineage>
</organism>
<gene>
    <name evidence="1" type="ORF">DEO72_LG7g1876</name>
</gene>
<dbReference type="Proteomes" id="UP000501690">
    <property type="component" value="Linkage Group LG7"/>
</dbReference>
<proteinExistence type="predicted"/>
<evidence type="ECO:0000313" key="2">
    <source>
        <dbReference type="Proteomes" id="UP000501690"/>
    </source>
</evidence>
<dbReference type="EMBL" id="CP039351">
    <property type="protein sequence ID" value="QCE00586.1"/>
    <property type="molecule type" value="Genomic_DNA"/>
</dbReference>
<protein>
    <submittedName>
        <fullName evidence="1">Uncharacterized protein</fullName>
    </submittedName>
</protein>
<dbReference type="AlphaFoldDB" id="A0A4D6MGQ8"/>
<sequence>MKVISLLAQSGKVALRRSLAEAVVTIVRRGRSPPSVKESFTVPKDIGSWQGVGGSSYSLVYLGGGTSYIGGGKLGSYY</sequence>
<name>A0A4D6MGQ8_VIGUN</name>
<evidence type="ECO:0000313" key="1">
    <source>
        <dbReference type="EMBL" id="QCE00586.1"/>
    </source>
</evidence>
<keyword evidence="2" id="KW-1185">Reference proteome</keyword>
<accession>A0A4D6MGQ8</accession>